<dbReference type="InterPro" id="IPR016161">
    <property type="entry name" value="Ald_DH/histidinol_DH"/>
</dbReference>
<dbReference type="InterPro" id="IPR016163">
    <property type="entry name" value="Ald_DH_C"/>
</dbReference>
<dbReference type="STRING" id="47839.BN973_02596"/>
<gene>
    <name evidence="10" type="ORF">AWC29_20935</name>
    <name evidence="9" type="ORF">BN973_02596</name>
</gene>
<dbReference type="FunFam" id="3.40.605.10:FF:000007">
    <property type="entry name" value="NAD/NADP-dependent betaine aldehyde dehydrogenase"/>
    <property type="match status" value="1"/>
</dbReference>
<dbReference type="OrthoDB" id="6882680at2"/>
<evidence type="ECO:0000256" key="6">
    <source>
        <dbReference type="PROSITE-ProRule" id="PRU10007"/>
    </source>
</evidence>
<feature type="domain" description="Aldehyde dehydrogenase" evidence="8">
    <location>
        <begin position="2"/>
        <end position="457"/>
    </location>
</feature>
<dbReference type="PROSITE" id="PS00687">
    <property type="entry name" value="ALDEHYDE_DEHYDR_GLU"/>
    <property type="match status" value="1"/>
</dbReference>
<keyword evidence="11" id="KW-1185">Reference proteome</keyword>
<organism evidence="9">
    <name type="scientific">Mycobacterium triplex</name>
    <dbReference type="NCBI Taxonomy" id="47839"/>
    <lineage>
        <taxon>Bacteria</taxon>
        <taxon>Bacillati</taxon>
        <taxon>Actinomycetota</taxon>
        <taxon>Actinomycetes</taxon>
        <taxon>Mycobacteriales</taxon>
        <taxon>Mycobacteriaceae</taxon>
        <taxon>Mycobacterium</taxon>
        <taxon>Mycobacterium simiae complex</taxon>
    </lineage>
</organism>
<dbReference type="Pfam" id="PF00171">
    <property type="entry name" value="Aldedh"/>
    <property type="match status" value="1"/>
</dbReference>
<dbReference type="EC" id="1.2.1.79" evidence="3"/>
<reference evidence="9" key="1">
    <citation type="journal article" date="2014" name="Genome Announc.">
        <title>Draft Genome Sequence of Mycobacterium triplex DSM 44626.</title>
        <authorList>
            <person name="Sassi M."/>
            <person name="Croce O."/>
            <person name="Robert C."/>
            <person name="Raoult D."/>
            <person name="Drancourt M."/>
        </authorList>
    </citation>
    <scope>NUCLEOTIDE SEQUENCE [LARGE SCALE GENOMIC DNA]</scope>
    <source>
        <strain evidence="9">DSM 44626</strain>
    </source>
</reference>
<evidence type="ECO:0000256" key="4">
    <source>
        <dbReference type="ARBA" id="ARBA00039663"/>
    </source>
</evidence>
<dbReference type="eggNOG" id="COG1012">
    <property type="taxonomic scope" value="Bacteria"/>
</dbReference>
<accession>A0A024JY32</accession>
<comment type="catalytic activity">
    <reaction evidence="5">
        <text>succinate semialdehyde + NADP(+) + H2O = succinate + NADPH + 2 H(+)</text>
        <dbReference type="Rhea" id="RHEA:13213"/>
        <dbReference type="ChEBI" id="CHEBI:15377"/>
        <dbReference type="ChEBI" id="CHEBI:15378"/>
        <dbReference type="ChEBI" id="CHEBI:30031"/>
        <dbReference type="ChEBI" id="CHEBI:57706"/>
        <dbReference type="ChEBI" id="CHEBI:57783"/>
        <dbReference type="ChEBI" id="CHEBI:58349"/>
        <dbReference type="EC" id="1.2.1.79"/>
    </reaction>
</comment>
<dbReference type="FunFam" id="3.40.309.10:FF:000012">
    <property type="entry name" value="Betaine aldehyde dehydrogenase"/>
    <property type="match status" value="1"/>
</dbReference>
<evidence type="ECO:0000313" key="10">
    <source>
        <dbReference type="EMBL" id="ORX02307.1"/>
    </source>
</evidence>
<proteinExistence type="inferred from homology"/>
<feature type="active site" evidence="6">
    <location>
        <position position="232"/>
    </location>
</feature>
<evidence type="ECO:0000256" key="3">
    <source>
        <dbReference type="ARBA" id="ARBA00039122"/>
    </source>
</evidence>
<dbReference type="GO" id="GO:0036243">
    <property type="term" value="F:succinate-semialdehyde dehydrogenase (NADP+) activity"/>
    <property type="evidence" value="ECO:0007669"/>
    <property type="project" value="UniProtKB-EC"/>
</dbReference>
<dbReference type="AlphaFoldDB" id="A0A024JY32"/>
<keyword evidence="2 7" id="KW-0560">Oxidoreductase</keyword>
<reference evidence="9" key="2">
    <citation type="submission" date="2014-04" db="EMBL/GenBank/DDBJ databases">
        <authorList>
            <person name="Xu Y.W."/>
            <person name="Yang Q."/>
        </authorList>
    </citation>
    <scope>NUCLEOTIDE SEQUENCE</scope>
    <source>
        <strain evidence="9">DSM 44626</strain>
    </source>
</reference>
<dbReference type="SUPFAM" id="SSF53720">
    <property type="entry name" value="ALDH-like"/>
    <property type="match status" value="1"/>
</dbReference>
<dbReference type="EMBL" id="HG964446">
    <property type="protein sequence ID" value="CDO88232.1"/>
    <property type="molecule type" value="Genomic_DNA"/>
</dbReference>
<dbReference type="HOGENOM" id="CLU_005391_0_2_11"/>
<dbReference type="RefSeq" id="WP_051641239.1">
    <property type="nucleotide sequence ID" value="NZ_HG964446.1"/>
</dbReference>
<sequence>MKTIEVLDPATAQRISSIEDMDAAAVDGAVATARAAFDGGRWWPGTPDDERGRVLARAAELVRAKADELARLESLDVGKPLAEAQWDVAEAARMLEYYAGWPTKSAGESFPVSADALSIVVHEPVGVVAAITPWNYPLMLAAQKVAPALAAGCSVILKPAEQTPLTSLRLPEIFARAGLPDGVFQVVTGGARAGAALVAHPDVDKVSFTGSSAVGRLVLRSAADSIKRVAVELGGKSPNIVFPDADLPAAVAGTAAGVFANQGQICSSGSRVYIHADVYDEVLEGICAIAADLKLGAGLDPDTTMGPLVSRAQQERVTEYIRIGAKEGNVAVSGRLPTDPALENGFFVAPTVLEVPHTAVVAREEIFGPVMAVVRFTETDEVLRMANDSPYGLAATLWTSDLSRALTAARAIRAGVVWVNETQTAPLQAPWGGFKQSGIGRELGAHGLQEYLECKHIYLNHGGR</sequence>
<reference evidence="10 11" key="3">
    <citation type="submission" date="2016-01" db="EMBL/GenBank/DDBJ databases">
        <title>The new phylogeny of the genus Mycobacterium.</title>
        <authorList>
            <person name="Tarcisio F."/>
            <person name="Conor M."/>
            <person name="Antonella G."/>
            <person name="Elisabetta G."/>
            <person name="Giulia F.S."/>
            <person name="Sara T."/>
            <person name="Anna F."/>
            <person name="Clotilde B."/>
            <person name="Roberto B."/>
            <person name="Veronica D.S."/>
            <person name="Fabio R."/>
            <person name="Monica P."/>
            <person name="Olivier J."/>
            <person name="Enrico T."/>
            <person name="Nicola S."/>
        </authorList>
    </citation>
    <scope>NUCLEOTIDE SEQUENCE [LARGE SCALE GENOMIC DNA]</scope>
    <source>
        <strain evidence="10 11">DSM 44626</strain>
    </source>
</reference>
<evidence type="ECO:0000256" key="2">
    <source>
        <dbReference type="ARBA" id="ARBA00023002"/>
    </source>
</evidence>
<dbReference type="PANTHER" id="PTHR11699">
    <property type="entry name" value="ALDEHYDE DEHYDROGENASE-RELATED"/>
    <property type="match status" value="1"/>
</dbReference>
<evidence type="ECO:0000313" key="11">
    <source>
        <dbReference type="Proteomes" id="UP000193710"/>
    </source>
</evidence>
<name>A0A024JY32_9MYCO</name>
<dbReference type="InterPro" id="IPR015590">
    <property type="entry name" value="Aldehyde_DH_dom"/>
</dbReference>
<dbReference type="FunFam" id="3.40.605.10:FF:000026">
    <property type="entry name" value="Aldehyde dehydrogenase, putative"/>
    <property type="match status" value="1"/>
</dbReference>
<evidence type="ECO:0000256" key="1">
    <source>
        <dbReference type="ARBA" id="ARBA00009986"/>
    </source>
</evidence>
<dbReference type="InterPro" id="IPR029510">
    <property type="entry name" value="Ald_DH_CS_GLU"/>
</dbReference>
<comment type="similarity">
    <text evidence="1 7">Belongs to the aldehyde dehydrogenase family.</text>
</comment>
<dbReference type="InterPro" id="IPR016162">
    <property type="entry name" value="Ald_DH_N"/>
</dbReference>
<dbReference type="Gene3D" id="3.40.605.10">
    <property type="entry name" value="Aldehyde Dehydrogenase, Chain A, domain 1"/>
    <property type="match status" value="1"/>
</dbReference>
<evidence type="ECO:0000256" key="5">
    <source>
        <dbReference type="ARBA" id="ARBA00048559"/>
    </source>
</evidence>
<evidence type="ECO:0000256" key="7">
    <source>
        <dbReference type="RuleBase" id="RU003345"/>
    </source>
</evidence>
<dbReference type="Gene3D" id="3.40.309.10">
    <property type="entry name" value="Aldehyde Dehydrogenase, Chain A, domain 2"/>
    <property type="match status" value="1"/>
</dbReference>
<dbReference type="Proteomes" id="UP000028880">
    <property type="component" value="Unassembled WGS sequence"/>
</dbReference>
<evidence type="ECO:0000313" key="9">
    <source>
        <dbReference type="EMBL" id="CDO88232.1"/>
    </source>
</evidence>
<protein>
    <recommendedName>
        <fullName evidence="4">Putative succinate-semialdehyde dehydrogenase [NADP(+)] 2</fullName>
        <ecNumber evidence="3">1.2.1.79</ecNumber>
    </recommendedName>
</protein>
<dbReference type="Proteomes" id="UP000193710">
    <property type="component" value="Unassembled WGS sequence"/>
</dbReference>
<dbReference type="EMBL" id="LQPY01000027">
    <property type="protein sequence ID" value="ORX02307.1"/>
    <property type="molecule type" value="Genomic_DNA"/>
</dbReference>
<evidence type="ECO:0000259" key="8">
    <source>
        <dbReference type="Pfam" id="PF00171"/>
    </source>
</evidence>